<dbReference type="InterPro" id="IPR010982">
    <property type="entry name" value="Lambda_DNA-bd_dom_sf"/>
</dbReference>
<dbReference type="AlphaFoldDB" id="A0A369QED0"/>
<dbReference type="PANTHER" id="PTHR36924:SF1">
    <property type="entry name" value="ANTITOXIN HIGA-1"/>
    <property type="match status" value="1"/>
</dbReference>
<reference evidence="2 3" key="1">
    <citation type="submission" date="2018-04" db="EMBL/GenBank/DDBJ databases">
        <title>Adhaeribacter sp. HMF7616 genome sequencing and assembly.</title>
        <authorList>
            <person name="Kang H."/>
            <person name="Kang J."/>
            <person name="Cha I."/>
            <person name="Kim H."/>
            <person name="Joh K."/>
        </authorList>
    </citation>
    <scope>NUCLEOTIDE SEQUENCE [LARGE SCALE GENOMIC DNA]</scope>
    <source>
        <strain evidence="2 3">HMF7616</strain>
    </source>
</reference>
<dbReference type="SUPFAM" id="SSF47413">
    <property type="entry name" value="lambda repressor-like DNA-binding domains"/>
    <property type="match status" value="1"/>
</dbReference>
<keyword evidence="3" id="KW-1185">Reference proteome</keyword>
<name>A0A369QED0_9BACT</name>
<dbReference type="Proteomes" id="UP000253919">
    <property type="component" value="Unassembled WGS sequence"/>
</dbReference>
<dbReference type="PANTHER" id="PTHR36924">
    <property type="entry name" value="ANTITOXIN HIGA-1"/>
    <property type="match status" value="1"/>
</dbReference>
<sequence>MLNKIIGSDGQEIKLNIEVHPGEVLKDEINARGFKISNFAMRIGVYPAHLLEITKKKRNITANIALRLEKELSIEAEFWLRLQIDYDLYRERKKFLQTPHILKNEQV</sequence>
<dbReference type="RefSeq" id="WP_115372604.1">
    <property type="nucleotide sequence ID" value="NZ_QASA01000001.1"/>
</dbReference>
<proteinExistence type="predicted"/>
<dbReference type="Gene3D" id="1.10.260.40">
    <property type="entry name" value="lambda repressor-like DNA-binding domains"/>
    <property type="match status" value="1"/>
</dbReference>
<comment type="caution">
    <text evidence="2">The sequence shown here is derived from an EMBL/GenBank/DDBJ whole genome shotgun (WGS) entry which is preliminary data.</text>
</comment>
<evidence type="ECO:0000313" key="3">
    <source>
        <dbReference type="Proteomes" id="UP000253919"/>
    </source>
</evidence>
<accession>A0A369QED0</accession>
<protein>
    <submittedName>
        <fullName evidence="2">Antitoxin HigA</fullName>
    </submittedName>
</protein>
<dbReference type="GO" id="GO:0003677">
    <property type="term" value="F:DNA binding"/>
    <property type="evidence" value="ECO:0007669"/>
    <property type="project" value="UniProtKB-KW"/>
</dbReference>
<keyword evidence="1" id="KW-0238">DNA-binding</keyword>
<organism evidence="2 3">
    <name type="scientific">Adhaeribacter pallidiroseus</name>
    <dbReference type="NCBI Taxonomy" id="2072847"/>
    <lineage>
        <taxon>Bacteria</taxon>
        <taxon>Pseudomonadati</taxon>
        <taxon>Bacteroidota</taxon>
        <taxon>Cytophagia</taxon>
        <taxon>Cytophagales</taxon>
        <taxon>Hymenobacteraceae</taxon>
        <taxon>Adhaeribacter</taxon>
    </lineage>
</organism>
<evidence type="ECO:0000256" key="1">
    <source>
        <dbReference type="ARBA" id="ARBA00023125"/>
    </source>
</evidence>
<evidence type="ECO:0000313" key="2">
    <source>
        <dbReference type="EMBL" id="RDC63271.1"/>
    </source>
</evidence>
<dbReference type="OrthoDB" id="3174593at2"/>
<gene>
    <name evidence="2" type="ORF">AHMF7616_01873</name>
</gene>
<dbReference type="EMBL" id="QASA01000001">
    <property type="protein sequence ID" value="RDC63271.1"/>
    <property type="molecule type" value="Genomic_DNA"/>
</dbReference>
<dbReference type="NCBIfam" id="TIGR02607">
    <property type="entry name" value="antidote_HigA"/>
    <property type="match status" value="1"/>
</dbReference>
<dbReference type="InterPro" id="IPR013430">
    <property type="entry name" value="Toxin_antidote_HigA"/>
</dbReference>